<evidence type="ECO:0000313" key="4">
    <source>
        <dbReference type="Proteomes" id="UP000053176"/>
    </source>
</evidence>
<feature type="chain" id="PRO_5007151723" evidence="2">
    <location>
        <begin position="18"/>
        <end position="61"/>
    </location>
</feature>
<feature type="compositionally biased region" description="Low complexity" evidence="1">
    <location>
        <begin position="51"/>
        <end position="61"/>
    </location>
</feature>
<dbReference type="EMBL" id="LPWA01000099">
    <property type="protein sequence ID" value="KUM27033.1"/>
    <property type="molecule type" value="Genomic_DNA"/>
</dbReference>
<name>A0A117N3Y9_RHILI</name>
<accession>A0A117N3Y9</accession>
<feature type="region of interest" description="Disordered" evidence="1">
    <location>
        <begin position="31"/>
        <end position="61"/>
    </location>
</feature>
<keyword evidence="2" id="KW-0732">Signal</keyword>
<sequence length="61" mass="6989">MLIVVLASTMTAATLMATAFGLYEEAQQSRLHAEADRKNRFRPARRPPVNPRNRPLNLRNR</sequence>
<evidence type="ECO:0000256" key="2">
    <source>
        <dbReference type="SAM" id="SignalP"/>
    </source>
</evidence>
<protein>
    <submittedName>
        <fullName evidence="3">Uncharacterized protein</fullName>
    </submittedName>
</protein>
<dbReference type="Proteomes" id="UP000053176">
    <property type="component" value="Unassembled WGS sequence"/>
</dbReference>
<evidence type="ECO:0000256" key="1">
    <source>
        <dbReference type="SAM" id="MobiDB-lite"/>
    </source>
</evidence>
<feature type="signal peptide" evidence="2">
    <location>
        <begin position="1"/>
        <end position="17"/>
    </location>
</feature>
<reference evidence="3 4" key="1">
    <citation type="submission" date="2015-12" db="EMBL/GenBank/DDBJ databases">
        <title>Draft genome sequence of Mesorhizobium sp. UFLA 01-765, a multitolerant efficient symbiont and plant-growth promoting strain isolated from Zn-mining soil using Leucaena leucocephala as a trap plant.</title>
        <authorList>
            <person name="Rangel W.M."/>
            <person name="Thijs S."/>
            <person name="Longatti S.M."/>
            <person name="Moreira F.M."/>
            <person name="Weyens N."/>
            <person name="Vangronsveld J."/>
            <person name="Van Hamme J.D."/>
            <person name="Bottos E.M."/>
            <person name="Rineau F."/>
        </authorList>
    </citation>
    <scope>NUCLEOTIDE SEQUENCE [LARGE SCALE GENOMIC DNA]</scope>
    <source>
        <strain evidence="3 4">UFLA 01-765</strain>
    </source>
</reference>
<gene>
    <name evidence="3" type="ORF">AU467_17560</name>
</gene>
<comment type="caution">
    <text evidence="3">The sequence shown here is derived from an EMBL/GenBank/DDBJ whole genome shotgun (WGS) entry which is preliminary data.</text>
</comment>
<organism evidence="3 4">
    <name type="scientific">Rhizobium loti</name>
    <name type="common">Mesorhizobium loti</name>
    <dbReference type="NCBI Taxonomy" id="381"/>
    <lineage>
        <taxon>Bacteria</taxon>
        <taxon>Pseudomonadati</taxon>
        <taxon>Pseudomonadota</taxon>
        <taxon>Alphaproteobacteria</taxon>
        <taxon>Hyphomicrobiales</taxon>
        <taxon>Phyllobacteriaceae</taxon>
        <taxon>Mesorhizobium</taxon>
    </lineage>
</organism>
<proteinExistence type="predicted"/>
<evidence type="ECO:0000313" key="3">
    <source>
        <dbReference type="EMBL" id="KUM27033.1"/>
    </source>
</evidence>
<dbReference type="AlphaFoldDB" id="A0A117N3Y9"/>